<evidence type="ECO:0000256" key="3">
    <source>
        <dbReference type="ARBA" id="ARBA00022448"/>
    </source>
</evidence>
<evidence type="ECO:0000259" key="11">
    <source>
        <dbReference type="PROSITE" id="PS51380"/>
    </source>
</evidence>
<proteinExistence type="inferred from homology"/>
<dbReference type="GO" id="GO:0005886">
    <property type="term" value="C:plasma membrane"/>
    <property type="evidence" value="ECO:0007669"/>
    <property type="project" value="UniProtKB-SubCell"/>
</dbReference>
<feature type="transmembrane region" description="Helical" evidence="10">
    <location>
        <begin position="467"/>
        <end position="486"/>
    </location>
</feature>
<protein>
    <submittedName>
        <fullName evidence="13">Uncharacterized protein</fullName>
    </submittedName>
</protein>
<dbReference type="EMBL" id="JANJYJ010000004">
    <property type="protein sequence ID" value="KAK3218082.1"/>
    <property type="molecule type" value="Genomic_DNA"/>
</dbReference>
<name>A0AAE0AIN5_9ROSI</name>
<dbReference type="CDD" id="cd14476">
    <property type="entry name" value="SPX_PHO1_like"/>
    <property type="match status" value="1"/>
</dbReference>
<dbReference type="InterPro" id="IPR034092">
    <property type="entry name" value="PHO1_SPX"/>
</dbReference>
<evidence type="ECO:0000313" key="14">
    <source>
        <dbReference type="Proteomes" id="UP001281410"/>
    </source>
</evidence>
<evidence type="ECO:0000259" key="12">
    <source>
        <dbReference type="PROSITE" id="PS51382"/>
    </source>
</evidence>
<dbReference type="GO" id="GO:0000822">
    <property type="term" value="F:inositol hexakisphosphate binding"/>
    <property type="evidence" value="ECO:0007669"/>
    <property type="project" value="TreeGrafter"/>
</dbReference>
<feature type="transmembrane region" description="Helical" evidence="10">
    <location>
        <begin position="384"/>
        <end position="405"/>
    </location>
</feature>
<feature type="transmembrane region" description="Helical" evidence="10">
    <location>
        <begin position="506"/>
        <end position="525"/>
    </location>
</feature>
<feature type="transmembrane region" description="Helical" evidence="10">
    <location>
        <begin position="597"/>
        <end position="615"/>
    </location>
</feature>
<dbReference type="PROSITE" id="PS51380">
    <property type="entry name" value="EXS"/>
    <property type="match status" value="1"/>
</dbReference>
<dbReference type="PANTHER" id="PTHR10783:SF4">
    <property type="entry name" value="PHOSPHATE TRANSPORTER PHO1 HOMOLOG 3"/>
    <property type="match status" value="1"/>
</dbReference>
<evidence type="ECO:0000313" key="13">
    <source>
        <dbReference type="EMBL" id="KAK3218082.1"/>
    </source>
</evidence>
<keyword evidence="8 10" id="KW-0472">Membrane</keyword>
<keyword evidence="4" id="KW-1003">Cell membrane</keyword>
<evidence type="ECO:0000256" key="10">
    <source>
        <dbReference type="SAM" id="Phobius"/>
    </source>
</evidence>
<keyword evidence="14" id="KW-1185">Reference proteome</keyword>
<comment type="subcellular location">
    <subcellularLocation>
        <location evidence="1">Cell membrane</location>
        <topology evidence="1">Multi-pass membrane protein</topology>
    </subcellularLocation>
</comment>
<keyword evidence="6 10" id="KW-0812">Transmembrane</keyword>
<evidence type="ECO:0000256" key="6">
    <source>
        <dbReference type="ARBA" id="ARBA00022692"/>
    </source>
</evidence>
<dbReference type="InterPro" id="IPR004331">
    <property type="entry name" value="SPX_dom"/>
</dbReference>
<dbReference type="PANTHER" id="PTHR10783">
    <property type="entry name" value="XENOTROPIC AND POLYTROPIC RETROVIRUS RECEPTOR 1-RELATED"/>
    <property type="match status" value="1"/>
</dbReference>
<evidence type="ECO:0000256" key="7">
    <source>
        <dbReference type="ARBA" id="ARBA00022989"/>
    </source>
</evidence>
<dbReference type="InterPro" id="IPR004342">
    <property type="entry name" value="EXS_C"/>
</dbReference>
<evidence type="ECO:0000256" key="4">
    <source>
        <dbReference type="ARBA" id="ARBA00022475"/>
    </source>
</evidence>
<sequence length="784" mass="91619">MHENFNETKVGFPLQRTTKKMNDVLLFSIQIYKTIISYKGENIMKFGKEFACQMVPEWQEAYMDYDLLKTFLKEIQWIKQRNKQAAAAATGPASLTRALTLYRAYSGLTIQRHKPNHPMMTMTSSPSMKDIESSIVLNSVNRNGSHSYRTTFLMATTEDGGEYEQEFFNRLDNEFNRVDKFYRFKVQEVMEEAETLTKQMEALIAFRIKVLALHEALFDSTSSDDDDDDDPLDVLDHVELHNTVGAPYSIIRRFVNSTDQQKQVTFNRDALKKVETKLKRAFVQFYRKIGLLKSYSFLNILAFSKIMKKYDKIASRSESTCYMNMVDNSYIGSSDELTKLMERVEVAFIKHFANSNRRKGMNNLRPKAKKEAHIISFFTGENEIINVSSCGCTVAVILALIVIIRTRHLLNKEGHNQYMETLFPLYSFFAFIFLHVLMYAGNIYYWRRYRINYSFIFGFKQGTEQGYMDVLLVSFGIAALALSSVLMNLDMEMDPKTNDYKALTELLPLGLVLLVIVIVICPLNILYRSSRFFVLSCLFHCICAPLYKVALQDFFLADQLTSQVQAFRSLEFYICYYGWGDYKLRQNTCKTNDVYNTFYIIIAVIPYWFRFLQCIRRVYEEKDRMEGYNAVKHFLTIVAICTRSAYSLYKGMGWKIIAEITSAIAAIYCTYWDLVVDWGLLQRHSKNRWLRDKLLVPCKTVYFAAMVLNVLLRFAWVQTVLDLKLDFLHEETVITIFASLEIIRRGIWNFFWLENEHLNNVGKYRAFKSVPLPFKYYEHEDGDE</sequence>
<comment type="caution">
    <text evidence="13">The sequence shown here is derived from an EMBL/GenBank/DDBJ whole genome shotgun (WGS) entry which is preliminary data.</text>
</comment>
<dbReference type="Pfam" id="PF03124">
    <property type="entry name" value="EXS"/>
    <property type="match status" value="1"/>
</dbReference>
<reference evidence="13" key="1">
    <citation type="journal article" date="2023" name="Plant J.">
        <title>Genome sequences and population genomics provide insights into the demographic history, inbreeding, and mutation load of two 'living fossil' tree species of Dipteronia.</title>
        <authorList>
            <person name="Feng Y."/>
            <person name="Comes H.P."/>
            <person name="Chen J."/>
            <person name="Zhu S."/>
            <person name="Lu R."/>
            <person name="Zhang X."/>
            <person name="Li P."/>
            <person name="Qiu J."/>
            <person name="Olsen K.M."/>
            <person name="Qiu Y."/>
        </authorList>
    </citation>
    <scope>NUCLEOTIDE SEQUENCE</scope>
    <source>
        <strain evidence="13">NBL</strain>
    </source>
</reference>
<feature type="transmembrane region" description="Helical" evidence="10">
    <location>
        <begin position="425"/>
        <end position="446"/>
    </location>
</feature>
<dbReference type="AlphaFoldDB" id="A0AAE0AIN5"/>
<evidence type="ECO:0000256" key="5">
    <source>
        <dbReference type="ARBA" id="ARBA00022592"/>
    </source>
</evidence>
<feature type="domain" description="SPX" evidence="12">
    <location>
        <begin position="44"/>
        <end position="324"/>
    </location>
</feature>
<keyword evidence="3" id="KW-0813">Transport</keyword>
<comment type="function">
    <text evidence="9">May transport inorganic phosphate (Pi).</text>
</comment>
<dbReference type="GO" id="GO:0005802">
    <property type="term" value="C:trans-Golgi network"/>
    <property type="evidence" value="ECO:0007669"/>
    <property type="project" value="TreeGrafter"/>
</dbReference>
<comment type="similarity">
    <text evidence="2">Belongs to the SYG1 (TC 2.A.94) family.</text>
</comment>
<feature type="domain" description="EXS" evidence="11">
    <location>
        <begin position="590"/>
        <end position="784"/>
    </location>
</feature>
<keyword evidence="7 10" id="KW-1133">Transmembrane helix</keyword>
<evidence type="ECO:0000256" key="1">
    <source>
        <dbReference type="ARBA" id="ARBA00004651"/>
    </source>
</evidence>
<dbReference type="Proteomes" id="UP001281410">
    <property type="component" value="Unassembled WGS sequence"/>
</dbReference>
<accession>A0AAE0AIN5</accession>
<gene>
    <name evidence="13" type="ORF">Dsin_012052</name>
</gene>
<organism evidence="13 14">
    <name type="scientific">Dipteronia sinensis</name>
    <dbReference type="NCBI Taxonomy" id="43782"/>
    <lineage>
        <taxon>Eukaryota</taxon>
        <taxon>Viridiplantae</taxon>
        <taxon>Streptophyta</taxon>
        <taxon>Embryophyta</taxon>
        <taxon>Tracheophyta</taxon>
        <taxon>Spermatophyta</taxon>
        <taxon>Magnoliopsida</taxon>
        <taxon>eudicotyledons</taxon>
        <taxon>Gunneridae</taxon>
        <taxon>Pentapetalae</taxon>
        <taxon>rosids</taxon>
        <taxon>malvids</taxon>
        <taxon>Sapindales</taxon>
        <taxon>Sapindaceae</taxon>
        <taxon>Hippocastanoideae</taxon>
        <taxon>Acereae</taxon>
        <taxon>Dipteronia</taxon>
    </lineage>
</organism>
<evidence type="ECO:0000256" key="8">
    <source>
        <dbReference type="ARBA" id="ARBA00023136"/>
    </source>
</evidence>
<feature type="transmembrane region" description="Helical" evidence="10">
    <location>
        <begin position="694"/>
        <end position="716"/>
    </location>
</feature>
<dbReference type="Pfam" id="PF03105">
    <property type="entry name" value="SPX"/>
    <property type="match status" value="1"/>
</dbReference>
<feature type="transmembrane region" description="Helical" evidence="10">
    <location>
        <begin position="532"/>
        <end position="550"/>
    </location>
</feature>
<keyword evidence="5" id="KW-0592">Phosphate transport</keyword>
<evidence type="ECO:0000256" key="2">
    <source>
        <dbReference type="ARBA" id="ARBA00009665"/>
    </source>
</evidence>
<dbReference type="PROSITE" id="PS51382">
    <property type="entry name" value="SPX"/>
    <property type="match status" value="1"/>
</dbReference>
<evidence type="ECO:0000256" key="9">
    <source>
        <dbReference type="ARBA" id="ARBA00043939"/>
    </source>
</evidence>
<dbReference type="GO" id="GO:0006817">
    <property type="term" value="P:phosphate ion transport"/>
    <property type="evidence" value="ECO:0007669"/>
    <property type="project" value="UniProtKB-KW"/>
</dbReference>
<dbReference type="GO" id="GO:0016036">
    <property type="term" value="P:cellular response to phosphate starvation"/>
    <property type="evidence" value="ECO:0007669"/>
    <property type="project" value="TreeGrafter"/>
</dbReference>